<dbReference type="GO" id="GO:0006508">
    <property type="term" value="P:proteolysis"/>
    <property type="evidence" value="ECO:0007669"/>
    <property type="project" value="UniProtKB-KW"/>
</dbReference>
<dbReference type="Pfam" id="PF00877">
    <property type="entry name" value="NLPC_P60"/>
    <property type="match status" value="1"/>
</dbReference>
<dbReference type="PANTHER" id="PTHR47359">
    <property type="entry name" value="PEPTIDOGLYCAN DL-ENDOPEPTIDASE CWLO"/>
    <property type="match status" value="1"/>
</dbReference>
<keyword evidence="4" id="KW-0788">Thiol protease</keyword>
<dbReference type="InterPro" id="IPR000064">
    <property type="entry name" value="NLP_P60_dom"/>
</dbReference>
<reference evidence="6 7" key="1">
    <citation type="submission" date="2018-09" db="EMBL/GenBank/DDBJ databases">
        <title>YIM 75000 draft genome.</title>
        <authorList>
            <person name="Tang S."/>
            <person name="Feng Y."/>
        </authorList>
    </citation>
    <scope>NUCLEOTIDE SEQUENCE [LARGE SCALE GENOMIC DNA]</scope>
    <source>
        <strain evidence="6 7">YIM 75000</strain>
    </source>
</reference>
<organism evidence="6 7">
    <name type="scientific">Vallicoccus soli</name>
    <dbReference type="NCBI Taxonomy" id="2339232"/>
    <lineage>
        <taxon>Bacteria</taxon>
        <taxon>Bacillati</taxon>
        <taxon>Actinomycetota</taxon>
        <taxon>Actinomycetes</taxon>
        <taxon>Motilibacterales</taxon>
        <taxon>Vallicoccaceae</taxon>
        <taxon>Vallicoccus</taxon>
    </lineage>
</organism>
<keyword evidence="3" id="KW-0378">Hydrolase</keyword>
<dbReference type="AlphaFoldDB" id="A0A3A3YV93"/>
<dbReference type="Gene3D" id="3.90.1720.10">
    <property type="entry name" value="endopeptidase domain like (from Nostoc punctiforme)"/>
    <property type="match status" value="1"/>
</dbReference>
<dbReference type="GO" id="GO:0008234">
    <property type="term" value="F:cysteine-type peptidase activity"/>
    <property type="evidence" value="ECO:0007669"/>
    <property type="project" value="UniProtKB-KW"/>
</dbReference>
<dbReference type="OrthoDB" id="5177647at2"/>
<dbReference type="SUPFAM" id="SSF54001">
    <property type="entry name" value="Cysteine proteinases"/>
    <property type="match status" value="1"/>
</dbReference>
<evidence type="ECO:0000313" key="6">
    <source>
        <dbReference type="EMBL" id="RJK95440.1"/>
    </source>
</evidence>
<dbReference type="EMBL" id="QZEZ01000005">
    <property type="protein sequence ID" value="RJK95440.1"/>
    <property type="molecule type" value="Genomic_DNA"/>
</dbReference>
<evidence type="ECO:0000259" key="5">
    <source>
        <dbReference type="PROSITE" id="PS51935"/>
    </source>
</evidence>
<sequence>MTAVVPARPRAAALRLVVLAVLTAALCGMLGTVAPERASAAAPATAFGNRVVAVTATRAGMPYVYGAAGPTRFDCSGLTQWVYAKLGKRIPRTSRDQFAATKPVGWSTVRPGDLVFFRNSGGIYHVAVWAGGGYVWHAPRTGDVVRKVKLWTRGVYLRRV</sequence>
<evidence type="ECO:0000256" key="2">
    <source>
        <dbReference type="ARBA" id="ARBA00022670"/>
    </source>
</evidence>
<protein>
    <submittedName>
        <fullName evidence="6">NlpC/P60 family protein</fullName>
    </submittedName>
</protein>
<dbReference type="InterPro" id="IPR051794">
    <property type="entry name" value="PG_Endopeptidase_C40"/>
</dbReference>
<feature type="domain" description="NlpC/P60" evidence="5">
    <location>
        <begin position="45"/>
        <end position="160"/>
    </location>
</feature>
<evidence type="ECO:0000313" key="7">
    <source>
        <dbReference type="Proteomes" id="UP000265614"/>
    </source>
</evidence>
<evidence type="ECO:0000256" key="3">
    <source>
        <dbReference type="ARBA" id="ARBA00022801"/>
    </source>
</evidence>
<proteinExistence type="inferred from homology"/>
<keyword evidence="7" id="KW-1185">Reference proteome</keyword>
<name>A0A3A3YV93_9ACTN</name>
<keyword evidence="2" id="KW-0645">Protease</keyword>
<dbReference type="RefSeq" id="WP_119950793.1">
    <property type="nucleotide sequence ID" value="NZ_QZEZ01000005.1"/>
</dbReference>
<gene>
    <name evidence="6" type="ORF">D5H78_12370</name>
</gene>
<accession>A0A3A3YV93</accession>
<evidence type="ECO:0000256" key="1">
    <source>
        <dbReference type="ARBA" id="ARBA00007074"/>
    </source>
</evidence>
<comment type="similarity">
    <text evidence="1">Belongs to the peptidase C40 family.</text>
</comment>
<evidence type="ECO:0000256" key="4">
    <source>
        <dbReference type="ARBA" id="ARBA00022807"/>
    </source>
</evidence>
<dbReference type="PANTHER" id="PTHR47359:SF3">
    <property type="entry name" value="NLP_P60 DOMAIN-CONTAINING PROTEIN-RELATED"/>
    <property type="match status" value="1"/>
</dbReference>
<comment type="caution">
    <text evidence="6">The sequence shown here is derived from an EMBL/GenBank/DDBJ whole genome shotgun (WGS) entry which is preliminary data.</text>
</comment>
<dbReference type="Proteomes" id="UP000265614">
    <property type="component" value="Unassembled WGS sequence"/>
</dbReference>
<dbReference type="PROSITE" id="PS51935">
    <property type="entry name" value="NLPC_P60"/>
    <property type="match status" value="1"/>
</dbReference>
<dbReference type="InterPro" id="IPR038765">
    <property type="entry name" value="Papain-like_cys_pep_sf"/>
</dbReference>